<dbReference type="AlphaFoldDB" id="A0A382HZK2"/>
<name>A0A382HZK2_9ZZZZ</name>
<evidence type="ECO:0000256" key="3">
    <source>
        <dbReference type="ARBA" id="ARBA00022989"/>
    </source>
</evidence>
<evidence type="ECO:0000259" key="6">
    <source>
        <dbReference type="PROSITE" id="PS50850"/>
    </source>
</evidence>
<dbReference type="InterPro" id="IPR011701">
    <property type="entry name" value="MFS"/>
</dbReference>
<dbReference type="SUPFAM" id="SSF103473">
    <property type="entry name" value="MFS general substrate transporter"/>
    <property type="match status" value="1"/>
</dbReference>
<dbReference type="GO" id="GO:0022857">
    <property type="term" value="F:transmembrane transporter activity"/>
    <property type="evidence" value="ECO:0007669"/>
    <property type="project" value="InterPro"/>
</dbReference>
<evidence type="ECO:0000256" key="1">
    <source>
        <dbReference type="ARBA" id="ARBA00004141"/>
    </source>
</evidence>
<evidence type="ECO:0000256" key="2">
    <source>
        <dbReference type="ARBA" id="ARBA00022692"/>
    </source>
</evidence>
<dbReference type="Pfam" id="PF07690">
    <property type="entry name" value="MFS_1"/>
    <property type="match status" value="1"/>
</dbReference>
<dbReference type="PROSITE" id="PS50850">
    <property type="entry name" value="MFS"/>
    <property type="match status" value="1"/>
</dbReference>
<keyword evidence="3 5" id="KW-1133">Transmembrane helix</keyword>
<feature type="transmembrane region" description="Helical" evidence="5">
    <location>
        <begin position="110"/>
        <end position="131"/>
    </location>
</feature>
<gene>
    <name evidence="7" type="ORF">METZ01_LOCUS244897</name>
</gene>
<dbReference type="InterPro" id="IPR005829">
    <property type="entry name" value="Sugar_transporter_CS"/>
</dbReference>
<evidence type="ECO:0000256" key="4">
    <source>
        <dbReference type="ARBA" id="ARBA00023136"/>
    </source>
</evidence>
<dbReference type="InterPro" id="IPR052528">
    <property type="entry name" value="Sugar_transport-like"/>
</dbReference>
<evidence type="ECO:0000313" key="7">
    <source>
        <dbReference type="EMBL" id="SVB92043.1"/>
    </source>
</evidence>
<comment type="subcellular location">
    <subcellularLocation>
        <location evidence="1">Membrane</location>
        <topology evidence="1">Multi-pass membrane protein</topology>
    </subcellularLocation>
</comment>
<protein>
    <recommendedName>
        <fullName evidence="6">Major facilitator superfamily (MFS) profile domain-containing protein</fullName>
    </recommendedName>
</protein>
<feature type="non-terminal residue" evidence="7">
    <location>
        <position position="245"/>
    </location>
</feature>
<dbReference type="EMBL" id="UINC01063912">
    <property type="protein sequence ID" value="SVB92043.1"/>
    <property type="molecule type" value="Genomic_DNA"/>
</dbReference>
<dbReference type="PANTHER" id="PTHR23526:SF2">
    <property type="entry name" value="MAJOR FACILITATOR SUPERFAMILY (MFS) PROFILE DOMAIN-CONTAINING PROTEIN"/>
    <property type="match status" value="1"/>
</dbReference>
<reference evidence="7" key="1">
    <citation type="submission" date="2018-05" db="EMBL/GenBank/DDBJ databases">
        <authorList>
            <person name="Lanie J.A."/>
            <person name="Ng W.-L."/>
            <person name="Kazmierczak K.M."/>
            <person name="Andrzejewski T.M."/>
            <person name="Davidsen T.M."/>
            <person name="Wayne K.J."/>
            <person name="Tettelin H."/>
            <person name="Glass J.I."/>
            <person name="Rusch D."/>
            <person name="Podicherti R."/>
            <person name="Tsui H.-C.T."/>
            <person name="Winkler M.E."/>
        </authorList>
    </citation>
    <scope>NUCLEOTIDE SEQUENCE</scope>
</reference>
<keyword evidence="4 5" id="KW-0472">Membrane</keyword>
<proteinExistence type="predicted"/>
<feature type="domain" description="Major facilitator superfamily (MFS) profile" evidence="6">
    <location>
        <begin position="1"/>
        <end position="245"/>
    </location>
</feature>
<dbReference type="InterPro" id="IPR020846">
    <property type="entry name" value="MFS_dom"/>
</dbReference>
<sequence length="245" mass="26225">MSIVNSLRGFRIREFNRNVRSFFLYGAFINAGMALFSLLYNLYLLRLSYQADFIGLLASMAPLATGLVALPTGVLSDRFGRKPFLVASGVLLAASQLGLCFATSTATLLASSFVGGVASAFIWVNHVPFLSDNAQPSRRAEAIVIWSALQVVIRMLLSLAGGFLPDIMGYFLGTSTAMPEPFRYALLLGAAFSLAAIVPLQRIPGQAGHLRPATDEAPDCAQEPAARPWRVYGAIAALSGTRGFS</sequence>
<feature type="transmembrane region" description="Helical" evidence="5">
    <location>
        <begin position="184"/>
        <end position="201"/>
    </location>
</feature>
<feature type="transmembrane region" description="Helical" evidence="5">
    <location>
        <begin position="53"/>
        <end position="72"/>
    </location>
</feature>
<dbReference type="InterPro" id="IPR036259">
    <property type="entry name" value="MFS_trans_sf"/>
</dbReference>
<feature type="transmembrane region" description="Helical" evidence="5">
    <location>
        <begin position="143"/>
        <end position="164"/>
    </location>
</feature>
<dbReference type="PANTHER" id="PTHR23526">
    <property type="entry name" value="INTEGRAL MEMBRANE TRANSPORT PROTEIN-RELATED"/>
    <property type="match status" value="1"/>
</dbReference>
<dbReference type="PROSITE" id="PS00216">
    <property type="entry name" value="SUGAR_TRANSPORT_1"/>
    <property type="match status" value="1"/>
</dbReference>
<feature type="transmembrane region" description="Helical" evidence="5">
    <location>
        <begin position="21"/>
        <end position="41"/>
    </location>
</feature>
<feature type="transmembrane region" description="Helical" evidence="5">
    <location>
        <begin position="84"/>
        <end position="104"/>
    </location>
</feature>
<dbReference type="Gene3D" id="1.20.1250.20">
    <property type="entry name" value="MFS general substrate transporter like domains"/>
    <property type="match status" value="1"/>
</dbReference>
<evidence type="ECO:0000256" key="5">
    <source>
        <dbReference type="SAM" id="Phobius"/>
    </source>
</evidence>
<keyword evidence="2 5" id="KW-0812">Transmembrane</keyword>
<dbReference type="GO" id="GO:0016020">
    <property type="term" value="C:membrane"/>
    <property type="evidence" value="ECO:0007669"/>
    <property type="project" value="UniProtKB-SubCell"/>
</dbReference>
<accession>A0A382HZK2</accession>
<organism evidence="7">
    <name type="scientific">marine metagenome</name>
    <dbReference type="NCBI Taxonomy" id="408172"/>
    <lineage>
        <taxon>unclassified sequences</taxon>
        <taxon>metagenomes</taxon>
        <taxon>ecological metagenomes</taxon>
    </lineage>
</organism>